<feature type="compositionally biased region" description="Polar residues" evidence="1">
    <location>
        <begin position="250"/>
        <end position="259"/>
    </location>
</feature>
<name>A0A2U8UHT2_9CAUD</name>
<dbReference type="Proteomes" id="UP000246517">
    <property type="component" value="Segment"/>
</dbReference>
<dbReference type="RefSeq" id="YP_009801519.1">
    <property type="nucleotide sequence ID" value="NC_047972.1"/>
</dbReference>
<evidence type="ECO:0008006" key="4">
    <source>
        <dbReference type="Google" id="ProtNLM"/>
    </source>
</evidence>
<feature type="compositionally biased region" description="Basic and acidic residues" evidence="1">
    <location>
        <begin position="121"/>
        <end position="144"/>
    </location>
</feature>
<feature type="region of interest" description="Disordered" evidence="1">
    <location>
        <begin position="241"/>
        <end position="270"/>
    </location>
</feature>
<sequence>MTWFKVDDAFWSHPKVLALSDAAVALWLRAGSYCAHQLTDGHVRREALPMLRGNEFAADDLVHAGLWIETATGYVFHDWAKYQPTRASVEAEREGWRQRQRKARGVTVGVTRDSSSQAVDKFSDDADEHREPRDSADASRRDSRSPVPSRPVPESPNGDSPGATLDVAVDSVFDQVWAQWPRKQSKKVAAAKFPLAARRHPGGVRGLAADIVEHARAYARFNWPTEFVPMLSTWLNGDRWDDPLPGPRAGSSQQSQNATVLGRYVNGDHE</sequence>
<dbReference type="EMBL" id="MH153799">
    <property type="protein sequence ID" value="AWN03224.1"/>
    <property type="molecule type" value="Genomic_DNA"/>
</dbReference>
<dbReference type="KEGG" id="vg:54992036"/>
<reference evidence="2 3" key="1">
    <citation type="submission" date="2018-03" db="EMBL/GenBank/DDBJ databases">
        <authorList>
            <person name="Zack K.M."/>
            <person name="Garlena R.A."/>
            <person name="Russell D.A."/>
            <person name="Pope W.H."/>
            <person name="Jacobs-Sera D."/>
            <person name="Hatfull G.F."/>
        </authorList>
    </citation>
    <scope>NUCLEOTIDE SEQUENCE [LARGE SCALE GENOMIC DNA]</scope>
</reference>
<feature type="region of interest" description="Disordered" evidence="1">
    <location>
        <begin position="91"/>
        <end position="164"/>
    </location>
</feature>
<protein>
    <recommendedName>
        <fullName evidence="4">Helix-turn-helix DNA binding domain protein</fullName>
    </recommendedName>
</protein>
<gene>
    <name evidence="2" type="primary">42</name>
    <name evidence="2" type="ORF">PBI_APPA_42</name>
</gene>
<accession>A0A2U8UHT2</accession>
<evidence type="ECO:0000313" key="3">
    <source>
        <dbReference type="Proteomes" id="UP000246517"/>
    </source>
</evidence>
<proteinExistence type="predicted"/>
<evidence type="ECO:0000313" key="2">
    <source>
        <dbReference type="EMBL" id="AWN03224.1"/>
    </source>
</evidence>
<evidence type="ECO:0000256" key="1">
    <source>
        <dbReference type="SAM" id="MobiDB-lite"/>
    </source>
</evidence>
<dbReference type="GeneID" id="54992036"/>
<keyword evidence="3" id="KW-1185">Reference proteome</keyword>
<organism evidence="2 3">
    <name type="scientific">Microbacterium phage Appa</name>
    <dbReference type="NCBI Taxonomy" id="2182350"/>
    <lineage>
        <taxon>Viruses</taxon>
        <taxon>Duplodnaviria</taxon>
        <taxon>Heunggongvirae</taxon>
        <taxon>Uroviricota</taxon>
        <taxon>Caudoviricetes</taxon>
        <taxon>Appavirus</taxon>
        <taxon>Appavirus appa</taxon>
    </lineage>
</organism>